<dbReference type="PROSITE" id="PS01167">
    <property type="entry name" value="RIBOSOMAL_L17"/>
    <property type="match status" value="1"/>
</dbReference>
<evidence type="ECO:0000256" key="3">
    <source>
        <dbReference type="ARBA" id="ARBA00023274"/>
    </source>
</evidence>
<dbReference type="SUPFAM" id="SSF64263">
    <property type="entry name" value="Prokaryotic ribosomal protein L17"/>
    <property type="match status" value="1"/>
</dbReference>
<dbReference type="InterPro" id="IPR036373">
    <property type="entry name" value="Ribosomal_bL17_sf"/>
</dbReference>
<dbReference type="Pfam" id="PF01196">
    <property type="entry name" value="Ribosomal_L17"/>
    <property type="match status" value="1"/>
</dbReference>
<dbReference type="AlphaFoldDB" id="A0A8E6B6C4"/>
<dbReference type="GO" id="GO:0006412">
    <property type="term" value="P:translation"/>
    <property type="evidence" value="ECO:0007669"/>
    <property type="project" value="UniProtKB-UniRule"/>
</dbReference>
<dbReference type="KEGG" id="tsph:KIH39_25795"/>
<sequence length="160" mass="18148">MRHQRAGRKLGRNATHRLAMKRNLVRALIEHERIITTEPKAKELRPFIEHLITLAKRGIVSGDRLKLLHARRLVQSRLGPVAKAEFYDKDEMPTGDTVVQKLFDVIAPRYVDRPGGYTRIIKRAERRLGDAGKTAFIELLKEGETKKAVTQAPVAPKVEA</sequence>
<evidence type="ECO:0000313" key="6">
    <source>
        <dbReference type="EMBL" id="QVL32207.1"/>
    </source>
</evidence>
<reference evidence="6" key="1">
    <citation type="submission" date="2021-05" db="EMBL/GenBank/DDBJ databases">
        <title>Complete genome sequence of the cellulolytic planctomycete Telmatocola sphagniphila SP2T and characterization of the first cellulase from planctomycetes.</title>
        <authorList>
            <person name="Rakitin A.L."/>
            <person name="Beletsky A.V."/>
            <person name="Naumoff D.G."/>
            <person name="Kulichevskaya I.S."/>
            <person name="Mardanov A.V."/>
            <person name="Ravin N.V."/>
            <person name="Dedysh S.N."/>
        </authorList>
    </citation>
    <scope>NUCLEOTIDE SEQUENCE</scope>
    <source>
        <strain evidence="6">SP2T</strain>
    </source>
</reference>
<comment type="similarity">
    <text evidence="1 4 5">Belongs to the bacterial ribosomal protein bL17 family.</text>
</comment>
<dbReference type="Gene3D" id="3.90.1030.10">
    <property type="entry name" value="Ribosomal protein L17"/>
    <property type="match status" value="1"/>
</dbReference>
<gene>
    <name evidence="4 6" type="primary">rplQ</name>
    <name evidence="6" type="ORF">KIH39_25795</name>
</gene>
<keyword evidence="3 4" id="KW-0687">Ribonucleoprotein</keyword>
<dbReference type="RefSeq" id="WP_213496941.1">
    <property type="nucleotide sequence ID" value="NZ_CP074694.1"/>
</dbReference>
<dbReference type="NCBIfam" id="TIGR00059">
    <property type="entry name" value="L17"/>
    <property type="match status" value="1"/>
</dbReference>
<keyword evidence="7" id="KW-1185">Reference proteome</keyword>
<evidence type="ECO:0000256" key="1">
    <source>
        <dbReference type="ARBA" id="ARBA00008777"/>
    </source>
</evidence>
<dbReference type="HAMAP" id="MF_01368">
    <property type="entry name" value="Ribosomal_bL17"/>
    <property type="match status" value="1"/>
</dbReference>
<accession>A0A8E6B6C4</accession>
<evidence type="ECO:0000256" key="5">
    <source>
        <dbReference type="RuleBase" id="RU000660"/>
    </source>
</evidence>
<dbReference type="InterPro" id="IPR000456">
    <property type="entry name" value="Ribosomal_bL17"/>
</dbReference>
<evidence type="ECO:0000313" key="7">
    <source>
        <dbReference type="Proteomes" id="UP000676194"/>
    </source>
</evidence>
<dbReference type="GO" id="GO:0003735">
    <property type="term" value="F:structural constituent of ribosome"/>
    <property type="evidence" value="ECO:0007669"/>
    <property type="project" value="InterPro"/>
</dbReference>
<keyword evidence="2 4" id="KW-0689">Ribosomal protein</keyword>
<dbReference type="GO" id="GO:0022625">
    <property type="term" value="C:cytosolic large ribosomal subunit"/>
    <property type="evidence" value="ECO:0007669"/>
    <property type="project" value="TreeGrafter"/>
</dbReference>
<dbReference type="EMBL" id="CP074694">
    <property type="protein sequence ID" value="QVL32207.1"/>
    <property type="molecule type" value="Genomic_DNA"/>
</dbReference>
<protein>
    <recommendedName>
        <fullName evidence="4">Large ribosomal subunit protein bL17</fullName>
    </recommendedName>
</protein>
<name>A0A8E6B6C4_9BACT</name>
<dbReference type="PANTHER" id="PTHR14413">
    <property type="entry name" value="RIBOSOMAL PROTEIN L17"/>
    <property type="match status" value="1"/>
</dbReference>
<dbReference type="InterPro" id="IPR047859">
    <property type="entry name" value="Ribosomal_bL17_CS"/>
</dbReference>
<proteinExistence type="inferred from homology"/>
<organism evidence="6 7">
    <name type="scientific">Telmatocola sphagniphila</name>
    <dbReference type="NCBI Taxonomy" id="1123043"/>
    <lineage>
        <taxon>Bacteria</taxon>
        <taxon>Pseudomonadati</taxon>
        <taxon>Planctomycetota</taxon>
        <taxon>Planctomycetia</taxon>
        <taxon>Gemmatales</taxon>
        <taxon>Gemmataceae</taxon>
    </lineage>
</organism>
<comment type="subunit">
    <text evidence="4">Part of the 50S ribosomal subunit. Contacts protein L32.</text>
</comment>
<dbReference type="PANTHER" id="PTHR14413:SF16">
    <property type="entry name" value="LARGE RIBOSOMAL SUBUNIT PROTEIN BL17M"/>
    <property type="match status" value="1"/>
</dbReference>
<evidence type="ECO:0000256" key="2">
    <source>
        <dbReference type="ARBA" id="ARBA00022980"/>
    </source>
</evidence>
<evidence type="ECO:0000256" key="4">
    <source>
        <dbReference type="HAMAP-Rule" id="MF_01368"/>
    </source>
</evidence>
<dbReference type="Proteomes" id="UP000676194">
    <property type="component" value="Chromosome"/>
</dbReference>